<comment type="caution">
    <text evidence="1">The sequence shown here is derived from an EMBL/GenBank/DDBJ whole genome shotgun (WGS) entry which is preliminary data.</text>
</comment>
<reference evidence="2" key="1">
    <citation type="journal article" date="2022" name="Mol. Ecol. Resour.">
        <title>The genomes of chicory, endive, great burdock and yacon provide insights into Asteraceae palaeo-polyploidization history and plant inulin production.</title>
        <authorList>
            <person name="Fan W."/>
            <person name="Wang S."/>
            <person name="Wang H."/>
            <person name="Wang A."/>
            <person name="Jiang F."/>
            <person name="Liu H."/>
            <person name="Zhao H."/>
            <person name="Xu D."/>
            <person name="Zhang Y."/>
        </authorList>
    </citation>
    <scope>NUCLEOTIDE SEQUENCE [LARGE SCALE GENOMIC DNA]</scope>
    <source>
        <strain evidence="2">cv. Yunnan</strain>
    </source>
</reference>
<evidence type="ECO:0000313" key="1">
    <source>
        <dbReference type="EMBL" id="KAI3813319.1"/>
    </source>
</evidence>
<accession>A0ACB9IZH4</accession>
<keyword evidence="2" id="KW-1185">Reference proteome</keyword>
<organism evidence="1 2">
    <name type="scientific">Smallanthus sonchifolius</name>
    <dbReference type="NCBI Taxonomy" id="185202"/>
    <lineage>
        <taxon>Eukaryota</taxon>
        <taxon>Viridiplantae</taxon>
        <taxon>Streptophyta</taxon>
        <taxon>Embryophyta</taxon>
        <taxon>Tracheophyta</taxon>
        <taxon>Spermatophyta</taxon>
        <taxon>Magnoliopsida</taxon>
        <taxon>eudicotyledons</taxon>
        <taxon>Gunneridae</taxon>
        <taxon>Pentapetalae</taxon>
        <taxon>asterids</taxon>
        <taxon>campanulids</taxon>
        <taxon>Asterales</taxon>
        <taxon>Asteraceae</taxon>
        <taxon>Asteroideae</taxon>
        <taxon>Heliantheae alliance</taxon>
        <taxon>Millerieae</taxon>
        <taxon>Smallanthus</taxon>
    </lineage>
</organism>
<sequence length="69" mass="7838">MLRVASYLRPKKIVESDQSTFKRTIKAALKPAFLQTLIAISKFKRCSLWLSLSLPRSGSRSLSPDFKKP</sequence>
<reference evidence="1 2" key="2">
    <citation type="journal article" date="2022" name="Mol. Ecol. Resour.">
        <title>The genomes of chicory, endive, great burdock and yacon provide insights into Asteraceae paleo-polyploidization history and plant inulin production.</title>
        <authorList>
            <person name="Fan W."/>
            <person name="Wang S."/>
            <person name="Wang H."/>
            <person name="Wang A."/>
            <person name="Jiang F."/>
            <person name="Liu H."/>
            <person name="Zhao H."/>
            <person name="Xu D."/>
            <person name="Zhang Y."/>
        </authorList>
    </citation>
    <scope>NUCLEOTIDE SEQUENCE [LARGE SCALE GENOMIC DNA]</scope>
    <source>
        <strain evidence="2">cv. Yunnan</strain>
        <tissue evidence="1">Leaves</tissue>
    </source>
</reference>
<dbReference type="Proteomes" id="UP001056120">
    <property type="component" value="Linkage Group LG06"/>
</dbReference>
<gene>
    <name evidence="1" type="ORF">L1987_18039</name>
</gene>
<proteinExistence type="predicted"/>
<dbReference type="EMBL" id="CM042023">
    <property type="protein sequence ID" value="KAI3813319.1"/>
    <property type="molecule type" value="Genomic_DNA"/>
</dbReference>
<name>A0ACB9IZH4_9ASTR</name>
<evidence type="ECO:0000313" key="2">
    <source>
        <dbReference type="Proteomes" id="UP001056120"/>
    </source>
</evidence>
<protein>
    <submittedName>
        <fullName evidence="1">Uncharacterized protein</fullName>
    </submittedName>
</protein>